<dbReference type="SMART" id="SM00803">
    <property type="entry name" value="TAF"/>
    <property type="match status" value="1"/>
</dbReference>
<evidence type="ECO:0000313" key="7">
    <source>
        <dbReference type="EnsemblMetazoa" id="PPA39318.1"/>
    </source>
</evidence>
<reference evidence="8" key="1">
    <citation type="journal article" date="2008" name="Nat. Genet.">
        <title>The Pristionchus pacificus genome provides a unique perspective on nematode lifestyle and parasitism.</title>
        <authorList>
            <person name="Dieterich C."/>
            <person name="Clifton S.W."/>
            <person name="Schuster L.N."/>
            <person name="Chinwalla A."/>
            <person name="Delehaunty K."/>
            <person name="Dinkelacker I."/>
            <person name="Fulton L."/>
            <person name="Fulton R."/>
            <person name="Godfrey J."/>
            <person name="Minx P."/>
            <person name="Mitreva M."/>
            <person name="Roeseler W."/>
            <person name="Tian H."/>
            <person name="Witte H."/>
            <person name="Yang S.P."/>
            <person name="Wilson R.K."/>
            <person name="Sommer R.J."/>
        </authorList>
    </citation>
    <scope>NUCLEOTIDE SEQUENCE [LARGE SCALE GENOMIC DNA]</scope>
    <source>
        <strain evidence="8">PS312</strain>
    </source>
</reference>
<dbReference type="GO" id="GO:0046982">
    <property type="term" value="F:protein heterodimerization activity"/>
    <property type="evidence" value="ECO:0007669"/>
    <property type="project" value="InterPro"/>
</dbReference>
<accession>A0A2A6BJH5</accession>
<proteinExistence type="inferred from homology"/>
<evidence type="ECO:0000313" key="8">
    <source>
        <dbReference type="Proteomes" id="UP000005239"/>
    </source>
</evidence>
<organism evidence="7 8">
    <name type="scientific">Pristionchus pacificus</name>
    <name type="common">Parasitic nematode worm</name>
    <dbReference type="NCBI Taxonomy" id="54126"/>
    <lineage>
        <taxon>Eukaryota</taxon>
        <taxon>Metazoa</taxon>
        <taxon>Ecdysozoa</taxon>
        <taxon>Nematoda</taxon>
        <taxon>Chromadorea</taxon>
        <taxon>Rhabditida</taxon>
        <taxon>Rhabditina</taxon>
        <taxon>Diplogasteromorpha</taxon>
        <taxon>Diplogasteroidea</taxon>
        <taxon>Neodiplogasteridae</taxon>
        <taxon>Pristionchus</taxon>
    </lineage>
</organism>
<dbReference type="GO" id="GO:0046695">
    <property type="term" value="C:SLIK (SAGA-like) complex"/>
    <property type="evidence" value="ECO:0007669"/>
    <property type="project" value="InterPro"/>
</dbReference>
<dbReference type="AlphaFoldDB" id="A0A2A6BJH5"/>
<dbReference type="EnsemblMetazoa" id="PPA39318.1">
    <property type="protein sequence ID" value="PPA39318.1"/>
    <property type="gene ID" value="WBGene00277687"/>
</dbReference>
<protein>
    <recommendedName>
        <fullName evidence="6">Transcription initiation factor TFIID subunit 6</fullName>
    </recommendedName>
</protein>
<evidence type="ECO:0000256" key="6">
    <source>
        <dbReference type="ARBA" id="ARBA00040091"/>
    </source>
</evidence>
<dbReference type="InterPro" id="IPR046344">
    <property type="entry name" value="TAF6_C_sf"/>
</dbReference>
<evidence type="ECO:0000256" key="1">
    <source>
        <dbReference type="ARBA" id="ARBA00004123"/>
    </source>
</evidence>
<comment type="subcellular location">
    <subcellularLocation>
        <location evidence="1">Nucleus</location>
    </subcellularLocation>
</comment>
<dbReference type="PANTHER" id="PTHR10221:SF9">
    <property type="entry name" value="TRANSCRIPTION INITIATION FACTOR TFIID SUBUNIT 6"/>
    <property type="match status" value="1"/>
</dbReference>
<dbReference type="CDD" id="cd08050">
    <property type="entry name" value="TAF6C"/>
    <property type="match status" value="1"/>
</dbReference>
<dbReference type="Pfam" id="PF02969">
    <property type="entry name" value="TAF"/>
    <property type="match status" value="1"/>
</dbReference>
<evidence type="ECO:0000256" key="5">
    <source>
        <dbReference type="ARBA" id="ARBA00023242"/>
    </source>
</evidence>
<dbReference type="InterPro" id="IPR037796">
    <property type="entry name" value="TAF6"/>
</dbReference>
<dbReference type="GO" id="GO:0000124">
    <property type="term" value="C:SAGA complex"/>
    <property type="evidence" value="ECO:0007669"/>
    <property type="project" value="InterPro"/>
</dbReference>
<reference evidence="7" key="2">
    <citation type="submission" date="2022-06" db="UniProtKB">
        <authorList>
            <consortium name="EnsemblMetazoa"/>
        </authorList>
    </citation>
    <scope>IDENTIFICATION</scope>
    <source>
        <strain evidence="7">PS312</strain>
    </source>
</reference>
<evidence type="ECO:0000256" key="3">
    <source>
        <dbReference type="ARBA" id="ARBA00023015"/>
    </source>
</evidence>
<dbReference type="InterPro" id="IPR004823">
    <property type="entry name" value="TAF_TATA-bd_Histone-like_dom"/>
</dbReference>
<keyword evidence="4" id="KW-0804">Transcription</keyword>
<dbReference type="InterPro" id="IPR009072">
    <property type="entry name" value="Histone-fold"/>
</dbReference>
<dbReference type="InterPro" id="IPR011442">
    <property type="entry name" value="TAF6_C"/>
</dbReference>
<evidence type="ECO:0000256" key="4">
    <source>
        <dbReference type="ARBA" id="ARBA00023163"/>
    </source>
</evidence>
<dbReference type="Pfam" id="PF07571">
    <property type="entry name" value="TAF6_C"/>
    <property type="match status" value="1"/>
</dbReference>
<dbReference type="Gene3D" id="1.10.20.10">
    <property type="entry name" value="Histone, subunit A"/>
    <property type="match status" value="1"/>
</dbReference>
<dbReference type="GO" id="GO:0016251">
    <property type="term" value="F:RNA polymerase II general transcription initiation factor activity"/>
    <property type="evidence" value="ECO:0007669"/>
    <property type="project" value="InterPro"/>
</dbReference>
<comment type="similarity">
    <text evidence="2">Belongs to the TAF6 family.</text>
</comment>
<name>A0A2A6BJH5_PRIPA</name>
<keyword evidence="3" id="KW-0805">Transcription regulation</keyword>
<dbReference type="Proteomes" id="UP000005239">
    <property type="component" value="Unassembled WGS sequence"/>
</dbReference>
<dbReference type="SUPFAM" id="SSF47113">
    <property type="entry name" value="Histone-fold"/>
    <property type="match status" value="1"/>
</dbReference>
<keyword evidence="5" id="KW-0539">Nucleus</keyword>
<sequence>MATAGPSSSTTQVAPPPPLLPRFEQEWVKRIADSMGTSNALTPNGTLYIAEQITTLIRRIVYDGQKFAIHGRRAKLKAKDIESAMELLGLSHLKPLGHILPEGQNLIHIPNPNGEDLFVPEDRELELNSLIATPIPPLPVKPHIRAHWLAYNGKVPNIAENVSQGTSEEDPIDLKETEELKSAALAKVSRKETAGGSSNEAGTSFRHSVREIPTKETVQLQQLQVEALSVEQQIYYKDIIEACVGNDDKNSDLRRQDALTSLEIDTGVQALLPRLGAFIFDATRHNISQRCMSMLIYIGRIIRSLVVNKSVSIEPSLHHILPSLLSCMIGKNLCLRPDKDNHWALRDYSAKTLVDILHRKETDQSLRQRIVDVLRKTFMDTSSTYGQIYGTLFVINEVMNINERYEIYNRFVDIMNACHPSAVQSQGDDVKVDAGKVYFQLAFMY</sequence>
<dbReference type="GO" id="GO:0003713">
    <property type="term" value="F:transcription coactivator activity"/>
    <property type="evidence" value="ECO:0000318"/>
    <property type="project" value="GO_Central"/>
</dbReference>
<gene>
    <name evidence="7" type="primary">WBGene00277687</name>
</gene>
<dbReference type="FunFam" id="1.25.40.770:FF:000001">
    <property type="entry name" value="Transcription initiation factor TFIID subunit 6"/>
    <property type="match status" value="1"/>
</dbReference>
<dbReference type="OrthoDB" id="5835635at2759"/>
<dbReference type="GO" id="GO:0051123">
    <property type="term" value="P:RNA polymerase II preinitiation complex assembly"/>
    <property type="evidence" value="ECO:0000318"/>
    <property type="project" value="GO_Central"/>
</dbReference>
<evidence type="ECO:0000256" key="2">
    <source>
        <dbReference type="ARBA" id="ARBA00007688"/>
    </source>
</evidence>
<dbReference type="PANTHER" id="PTHR10221">
    <property type="entry name" value="TRANSCRIPTION INITIATION FACTOR TFIID SUBUNIT 6"/>
    <property type="match status" value="1"/>
</dbReference>
<dbReference type="GO" id="GO:0005669">
    <property type="term" value="C:transcription factor TFIID complex"/>
    <property type="evidence" value="ECO:0000318"/>
    <property type="project" value="GO_Central"/>
</dbReference>
<dbReference type="Gene3D" id="1.25.40.770">
    <property type="entry name" value="TAF6, C-terminal HEAT repeat domain"/>
    <property type="match status" value="1"/>
</dbReference>
<accession>A0A8R1URZ9</accession>
<keyword evidence="8" id="KW-1185">Reference proteome</keyword>